<feature type="compositionally biased region" description="Low complexity" evidence="1">
    <location>
        <begin position="297"/>
        <end position="368"/>
    </location>
</feature>
<feature type="compositionally biased region" description="Low complexity" evidence="1">
    <location>
        <begin position="266"/>
        <end position="288"/>
    </location>
</feature>
<dbReference type="Gene3D" id="3.90.280.10">
    <property type="entry name" value="PEBP-like"/>
    <property type="match status" value="1"/>
</dbReference>
<name>A0A0H2RV28_9AGAM</name>
<evidence type="ECO:0000256" key="1">
    <source>
        <dbReference type="SAM" id="MobiDB-lite"/>
    </source>
</evidence>
<keyword evidence="4" id="KW-1185">Reference proteome</keyword>
<sequence>MLPTLVAAPFALLFAAIQQTNINYIAELFIQSNASSTLGVQVTPSIPFFVDYPLPPSLSQYGDADSDCECASSGFNIENISNNPGYSYGSTASYNASFQIFSNMSMELDYISQMPSFAIQGNIDSSYTFSVAILNLGDISSSQTSVVYLGTDFKPVSGQSSGVTVIQNTTAALIDYTVSEISEDSGSQRYVFLLFQQTDTFSLQSTLTYLESATSLDLTQISSTCGWGNPIGANIIWVNPDSEPETTCDTDDDDNSGGSLTIIIGSQSEESATTISESSSSSETTISIVVPGNTWGPSQSSPTESSSPTGSPPISSSSPTGSSPISSSSPSESLPTGGSSPTSDSPTDTQTQSPTTSTVTSTSTLSSTVTLSTTLSTTLTEESTVTTSSILTQQTTLTVSSTLTQEETLTTTAPPLTYTSTVNITTTQIPPASTSTITTTQTQQASTITTTSTAPPSTITSTASPTTVTKTQSPSNYFHSDFHIHFHFHINLNINNATFNQHNHFSVNNHIHIHRYFNTDL</sequence>
<evidence type="ECO:0000313" key="4">
    <source>
        <dbReference type="Proteomes" id="UP000053477"/>
    </source>
</evidence>
<accession>A0A0H2RV28</accession>
<dbReference type="InParanoid" id="A0A0H2RV28"/>
<gene>
    <name evidence="3" type="ORF">SCHPADRAFT_1000790</name>
</gene>
<organism evidence="3 4">
    <name type="scientific">Schizopora paradoxa</name>
    <dbReference type="NCBI Taxonomy" id="27342"/>
    <lineage>
        <taxon>Eukaryota</taxon>
        <taxon>Fungi</taxon>
        <taxon>Dikarya</taxon>
        <taxon>Basidiomycota</taxon>
        <taxon>Agaricomycotina</taxon>
        <taxon>Agaricomycetes</taxon>
        <taxon>Hymenochaetales</taxon>
        <taxon>Schizoporaceae</taxon>
        <taxon>Schizopora</taxon>
    </lineage>
</organism>
<dbReference type="AlphaFoldDB" id="A0A0H2RV28"/>
<dbReference type="OrthoDB" id="3270502at2759"/>
<feature type="compositionally biased region" description="Acidic residues" evidence="1">
    <location>
        <begin position="242"/>
        <end position="255"/>
    </location>
</feature>
<protein>
    <submittedName>
        <fullName evidence="3">Uncharacterized protein</fullName>
    </submittedName>
</protein>
<reference evidence="3 4" key="1">
    <citation type="submission" date="2015-04" db="EMBL/GenBank/DDBJ databases">
        <title>Complete genome sequence of Schizopora paradoxa KUC8140, a cosmopolitan wood degrader in East Asia.</title>
        <authorList>
            <consortium name="DOE Joint Genome Institute"/>
            <person name="Min B."/>
            <person name="Park H."/>
            <person name="Jang Y."/>
            <person name="Kim J.-J."/>
            <person name="Kim K.H."/>
            <person name="Pangilinan J."/>
            <person name="Lipzen A."/>
            <person name="Riley R."/>
            <person name="Grigoriev I.V."/>
            <person name="Spatafora J.W."/>
            <person name="Choi I.-G."/>
        </authorList>
    </citation>
    <scope>NUCLEOTIDE SEQUENCE [LARGE SCALE GENOMIC DNA]</scope>
    <source>
        <strain evidence="3 4">KUC8140</strain>
    </source>
</reference>
<evidence type="ECO:0000313" key="3">
    <source>
        <dbReference type="EMBL" id="KLO08656.1"/>
    </source>
</evidence>
<dbReference type="STRING" id="27342.A0A0H2RV28"/>
<keyword evidence="2" id="KW-0732">Signal</keyword>
<evidence type="ECO:0000256" key="2">
    <source>
        <dbReference type="SAM" id="SignalP"/>
    </source>
</evidence>
<feature type="region of interest" description="Disordered" evidence="1">
    <location>
        <begin position="433"/>
        <end position="472"/>
    </location>
</feature>
<proteinExistence type="predicted"/>
<dbReference type="SUPFAM" id="SSF49777">
    <property type="entry name" value="PEBP-like"/>
    <property type="match status" value="1"/>
</dbReference>
<feature type="signal peptide" evidence="2">
    <location>
        <begin position="1"/>
        <end position="22"/>
    </location>
</feature>
<feature type="chain" id="PRO_5005201823" evidence="2">
    <location>
        <begin position="23"/>
        <end position="521"/>
    </location>
</feature>
<dbReference type="EMBL" id="KQ086082">
    <property type="protein sequence ID" value="KLO08656.1"/>
    <property type="molecule type" value="Genomic_DNA"/>
</dbReference>
<feature type="region of interest" description="Disordered" evidence="1">
    <location>
        <begin position="239"/>
        <end position="368"/>
    </location>
</feature>
<dbReference type="InterPro" id="IPR036610">
    <property type="entry name" value="PEBP-like_sf"/>
</dbReference>
<dbReference type="Proteomes" id="UP000053477">
    <property type="component" value="Unassembled WGS sequence"/>
</dbReference>